<dbReference type="SMART" id="SM00408">
    <property type="entry name" value="IGc2"/>
    <property type="match status" value="4"/>
</dbReference>
<dbReference type="Proteomes" id="UP000504632">
    <property type="component" value="Chromosome 5"/>
</dbReference>
<dbReference type="GO" id="GO:0032982">
    <property type="term" value="C:myosin filament"/>
    <property type="evidence" value="ECO:0007669"/>
    <property type="project" value="UniProtKB-KW"/>
</dbReference>
<keyword evidence="10" id="KW-1185">Reference proteome</keyword>
<feature type="region of interest" description="Disordered" evidence="7">
    <location>
        <begin position="1"/>
        <end position="63"/>
    </location>
</feature>
<evidence type="ECO:0000256" key="6">
    <source>
        <dbReference type="ARBA" id="ARBA00023319"/>
    </source>
</evidence>
<dbReference type="InterPro" id="IPR013098">
    <property type="entry name" value="Ig_I-set"/>
</dbReference>
<feature type="domain" description="Ig-like" evidence="8">
    <location>
        <begin position="915"/>
        <end position="1014"/>
    </location>
</feature>
<dbReference type="PANTHER" id="PTHR13817">
    <property type="entry name" value="TITIN"/>
    <property type="match status" value="1"/>
</dbReference>
<dbReference type="GO" id="GO:0031430">
    <property type="term" value="C:M band"/>
    <property type="evidence" value="ECO:0007669"/>
    <property type="project" value="TreeGrafter"/>
</dbReference>
<dbReference type="PANTHER" id="PTHR13817:SF16">
    <property type="entry name" value="MYOMESIN-1"/>
    <property type="match status" value="1"/>
</dbReference>
<dbReference type="Pfam" id="PF00041">
    <property type="entry name" value="fn3"/>
    <property type="match status" value="5"/>
</dbReference>
<evidence type="ECO:0000256" key="4">
    <source>
        <dbReference type="ARBA" id="ARBA00022737"/>
    </source>
</evidence>
<dbReference type="OrthoDB" id="8776562at2759"/>
<feature type="compositionally biased region" description="Basic and acidic residues" evidence="7">
    <location>
        <begin position="15"/>
        <end position="25"/>
    </location>
</feature>
<dbReference type="PROSITE" id="PS50853">
    <property type="entry name" value="FN3"/>
    <property type="match status" value="5"/>
</dbReference>
<dbReference type="SMART" id="SM00060">
    <property type="entry name" value="FN3"/>
    <property type="match status" value="5"/>
</dbReference>
<dbReference type="FunFam" id="2.60.40.10:FF:000197">
    <property type="entry name" value="Myomesin 1"/>
    <property type="match status" value="1"/>
</dbReference>
<evidence type="ECO:0000256" key="3">
    <source>
        <dbReference type="ARBA" id="ARBA00022490"/>
    </source>
</evidence>
<dbReference type="InterPro" id="IPR007110">
    <property type="entry name" value="Ig-like_dom"/>
</dbReference>
<organism evidence="10 11">
    <name type="scientific">Chanos chanos</name>
    <name type="common">Milkfish</name>
    <name type="synonym">Mugil chanos</name>
    <dbReference type="NCBI Taxonomy" id="29144"/>
    <lineage>
        <taxon>Eukaryota</taxon>
        <taxon>Metazoa</taxon>
        <taxon>Chordata</taxon>
        <taxon>Craniata</taxon>
        <taxon>Vertebrata</taxon>
        <taxon>Euteleostomi</taxon>
        <taxon>Actinopterygii</taxon>
        <taxon>Neopterygii</taxon>
        <taxon>Teleostei</taxon>
        <taxon>Ostariophysi</taxon>
        <taxon>Gonorynchiformes</taxon>
        <taxon>Chanidae</taxon>
        <taxon>Chanos</taxon>
    </lineage>
</organism>
<feature type="domain" description="Fibronectin type-III" evidence="9">
    <location>
        <begin position="830"/>
        <end position="929"/>
    </location>
</feature>
<dbReference type="CDD" id="cd00096">
    <property type="entry name" value="Ig"/>
    <property type="match status" value="2"/>
</dbReference>
<dbReference type="PROSITE" id="PS50835">
    <property type="entry name" value="IG_LIKE"/>
    <property type="match status" value="5"/>
</dbReference>
<dbReference type="SUPFAM" id="SSF49265">
    <property type="entry name" value="Fibronectin type III"/>
    <property type="match status" value="3"/>
</dbReference>
<dbReference type="InterPro" id="IPR036179">
    <property type="entry name" value="Ig-like_dom_sf"/>
</dbReference>
<feature type="domain" description="Ig-like" evidence="8">
    <location>
        <begin position="172"/>
        <end position="265"/>
    </location>
</feature>
<sequence length="1490" mass="166539">MSRSTELQQQQQHQQQKDLETHYESSYHLGSKSSFTRRSYAAHTSSHGVSKHTKKKEERTLTSVSKKAKRSYLAFDKENEVIGYVVPVFRSSHLATQELLESQEAVKEESVGYVVMRNLFARETESHEMKLEKKTRKRSMRESADRLALGKKMQEKEEFQRKMNPDSLTHPPEFIVKPRAQTVWEGKSVKLHCTVAGWPKPRVAWYKNNVVIDAKAHPDKYITESNYNMHSLEIKSCDFSDTAEYRISALNVKGESSAFASVIIKRFKDGEQVTEKPHGFSPEYGVTFNTTVIDKFEVAFGREGETLSLGCTVIVYPSVKRYQPEVVWYRDGVALKPSKWVHMHWSGEKATLTLVHLNKEDEGLYTLRVNTQSGFDSHSAYVFVRDADVEVEGVPVAPLDVRCHDANKDYVVVTWKQPAIEGSSPILGYFVDRCEVGTHHWAQCNDTPVKYARFPVTGLIEGHSYVFRVRAINMAGVSLPSRVSDPVVAMDPSDRARLRADPSAPWTGMIKFTEEEPTVGVVPGEPSDLAVTEATKSYVVLSWKPPVQRGHEGVMYYVEKCIVGTDTWQRVNTGMPVRSPRFALFDLAEGKSYSFRVRCCNSAGVGEPSAPTEATTVGDRLDLPSAPGPIVPTRNTATSVVVSWGASQEAKGLVGYYIETSVVGSNVWVPCNNKPVKGARFVCHGLSTEEKYVFRVKAINAAGYSSSSAESEEIVVKAAVAVPSPPTGVTLVERVRDYMVLGWKAPADDGGADVRGYFLDYRTVRHGVAGRWHELNTHAVTETSYKAEDLKENTFYQFQVRAVNMAGISEGSKPSAALECKEWTVAVPGPPHGLHVLEVRKDSLVLLWEPPTFNGRSPVTGYYVDIKEASSGKGTWRGVHERSTKLTYMKVTGLKDGVSYMLRVHAKNVVGVGGPSKATEPILAQTRPGTNEIIVDVDDDGVISLIFECSEMAADSQFVWSKNYTALTDTSRLTVETSGGKSRAIFNDPSVEDLGIYSCVVTNTDGVSASYTLTEEGLKRLLDISHDHKFPIIPFKSEMAIELQEKGRVRFWCEVGKFTSNCEVEYIFNDNIITQGKKYTMNFDKSTGIIEMFMDSLEVTDEGTFTFDLVDGKAKGRTSLVLIGEEFAEIQKKSEFERAEWVRRQGPHFVEYLGFEVTPQCDVHLKCTVGNIKPETEICWFKDGIEIDEDDEEAKQISIADGVLTFDIGKCVVKKEKEEKKKPADEPSPGKPKISKRDAGVYEVKLRDERGKDKTKLDLTEAGFQAVMNELFRVIANSAAELKVMSTEHGIILYTFVTYYTEELRFGWLHKDAKISHSDRVQCGVTGEQLWLKINEPTEKDKGKYAIDIFDGKDGVKRVFDLSGQAWEEAFEEFQRLKAAAIAERNRARVVGGLPDVVTIQEGKSLNLTGNVWGDPVPEVSWLKNDKELVADEHYTLKFEHGKFASITIAAVTTVDSGKYALLVKNKYGTEAGEFTVSVYLPEEEEEKKE</sequence>
<evidence type="ECO:0000256" key="2">
    <source>
        <dbReference type="ARBA" id="ARBA00022433"/>
    </source>
</evidence>
<dbReference type="FunFam" id="2.60.40.10:FF:000029">
    <property type="entry name" value="Myomesin 1"/>
    <property type="match status" value="1"/>
</dbReference>
<evidence type="ECO:0000256" key="1">
    <source>
        <dbReference type="ARBA" id="ARBA00004496"/>
    </source>
</evidence>
<evidence type="ECO:0000256" key="7">
    <source>
        <dbReference type="SAM" id="MobiDB-lite"/>
    </source>
</evidence>
<feature type="region of interest" description="Disordered" evidence="7">
    <location>
        <begin position="127"/>
        <end position="148"/>
    </location>
</feature>
<gene>
    <name evidence="11" type="primary">myom1a</name>
</gene>
<dbReference type="InterPro" id="IPR003598">
    <property type="entry name" value="Ig_sub2"/>
</dbReference>
<dbReference type="InterPro" id="IPR013783">
    <property type="entry name" value="Ig-like_fold"/>
</dbReference>
<dbReference type="InParanoid" id="A0A6J2VEG0"/>
<dbReference type="FunFam" id="2.60.40.10:FF:000134">
    <property type="entry name" value="Myomesin 1"/>
    <property type="match status" value="1"/>
</dbReference>
<dbReference type="Pfam" id="PF07679">
    <property type="entry name" value="I-set"/>
    <property type="match status" value="3"/>
</dbReference>
<comment type="subcellular location">
    <subcellularLocation>
        <location evidence="1">Cytoplasm</location>
    </subcellularLocation>
</comment>
<name>A0A6J2VEG0_CHACN</name>
<evidence type="ECO:0000256" key="5">
    <source>
        <dbReference type="ARBA" id="ARBA00023179"/>
    </source>
</evidence>
<keyword evidence="3" id="KW-0963">Cytoplasm</keyword>
<evidence type="ECO:0000313" key="10">
    <source>
        <dbReference type="Proteomes" id="UP000504632"/>
    </source>
</evidence>
<proteinExistence type="predicted"/>
<dbReference type="InterPro" id="IPR036116">
    <property type="entry name" value="FN3_sf"/>
</dbReference>
<feature type="domain" description="Fibronectin type-III" evidence="9">
    <location>
        <begin position="722"/>
        <end position="823"/>
    </location>
</feature>
<dbReference type="GO" id="GO:0019900">
    <property type="term" value="F:kinase binding"/>
    <property type="evidence" value="ECO:0007669"/>
    <property type="project" value="TreeGrafter"/>
</dbReference>
<evidence type="ECO:0000259" key="9">
    <source>
        <dbReference type="PROSITE" id="PS50853"/>
    </source>
</evidence>
<keyword evidence="2" id="KW-0787">Thick filament</keyword>
<dbReference type="FunFam" id="2.60.40.10:FF:002172">
    <property type="entry name" value="Myomesin 1a (skelemin)"/>
    <property type="match status" value="2"/>
</dbReference>
<dbReference type="Gene3D" id="2.60.40.10">
    <property type="entry name" value="Immunoglobulins"/>
    <property type="match status" value="12"/>
</dbReference>
<feature type="domain" description="Fibronectin type-III" evidence="9">
    <location>
        <begin position="525"/>
        <end position="619"/>
    </location>
</feature>
<dbReference type="FunFam" id="2.60.40.10:FF:000222">
    <property type="entry name" value="Myomesin 1"/>
    <property type="match status" value="1"/>
</dbReference>
<dbReference type="FunFam" id="2.60.40.10:FF:000192">
    <property type="entry name" value="Myomesin 1"/>
    <property type="match status" value="1"/>
</dbReference>
<dbReference type="SMART" id="SM00409">
    <property type="entry name" value="IG"/>
    <property type="match status" value="5"/>
</dbReference>
<dbReference type="CDD" id="cd00063">
    <property type="entry name" value="FN3"/>
    <property type="match status" value="5"/>
</dbReference>
<evidence type="ECO:0000313" key="11">
    <source>
        <dbReference type="RefSeq" id="XP_030629616.1"/>
    </source>
</evidence>
<dbReference type="GeneID" id="115811514"/>
<dbReference type="CTD" id="558671"/>
<feature type="domain" description="Ig-like" evidence="8">
    <location>
        <begin position="1147"/>
        <end position="1260"/>
    </location>
</feature>
<dbReference type="RefSeq" id="XP_030629616.1">
    <property type="nucleotide sequence ID" value="XM_030773756.1"/>
</dbReference>
<feature type="compositionally biased region" description="Basic and acidic residues" evidence="7">
    <location>
        <begin position="153"/>
        <end position="164"/>
    </location>
</feature>
<feature type="region of interest" description="Disordered" evidence="7">
    <location>
        <begin position="153"/>
        <end position="172"/>
    </location>
</feature>
<protein>
    <submittedName>
        <fullName evidence="11">Myomesin 1a (Skelemin)</fullName>
    </submittedName>
</protein>
<dbReference type="GO" id="GO:0045214">
    <property type="term" value="P:sarcomere organization"/>
    <property type="evidence" value="ECO:0007669"/>
    <property type="project" value="TreeGrafter"/>
</dbReference>
<accession>A0A6J2VEG0</accession>
<dbReference type="FunFam" id="2.60.40.10:FF:000179">
    <property type="entry name" value="Myomesin 2"/>
    <property type="match status" value="1"/>
</dbReference>
<feature type="domain" description="Fibronectin type-III" evidence="9">
    <location>
        <begin position="397"/>
        <end position="492"/>
    </location>
</feature>
<keyword evidence="4" id="KW-0677">Repeat</keyword>
<feature type="domain" description="Fibronectin type-III" evidence="9">
    <location>
        <begin position="626"/>
        <end position="719"/>
    </location>
</feature>
<dbReference type="InterPro" id="IPR050964">
    <property type="entry name" value="Striated_Muscle_Regulatory"/>
</dbReference>
<keyword evidence="5" id="KW-0514">Muscle protein</keyword>
<reference evidence="11" key="1">
    <citation type="submission" date="2025-08" db="UniProtKB">
        <authorList>
            <consortium name="RefSeq"/>
        </authorList>
    </citation>
    <scope>IDENTIFICATION</scope>
</reference>
<dbReference type="FunFam" id="2.60.40.10:FF:000124">
    <property type="entry name" value="Myomesin 1"/>
    <property type="match status" value="1"/>
</dbReference>
<dbReference type="GO" id="GO:0005198">
    <property type="term" value="F:structural molecule activity"/>
    <property type="evidence" value="ECO:0007669"/>
    <property type="project" value="UniProtKB-ARBA"/>
</dbReference>
<feature type="domain" description="Ig-like" evidence="8">
    <location>
        <begin position="282"/>
        <end position="383"/>
    </location>
</feature>
<keyword evidence="6" id="KW-0393">Immunoglobulin domain</keyword>
<dbReference type="FunFam" id="2.60.40.10:FF:000069">
    <property type="entry name" value="Alpha-protein kinase 3"/>
    <property type="match status" value="1"/>
</dbReference>
<feature type="domain" description="Ig-like" evidence="8">
    <location>
        <begin position="1400"/>
        <end position="1478"/>
    </location>
</feature>
<dbReference type="InterPro" id="IPR003961">
    <property type="entry name" value="FN3_dom"/>
</dbReference>
<feature type="compositionally biased region" description="Polar residues" evidence="7">
    <location>
        <begin position="31"/>
        <end position="48"/>
    </location>
</feature>
<dbReference type="SUPFAM" id="SSF48726">
    <property type="entry name" value="Immunoglobulin"/>
    <property type="match status" value="6"/>
</dbReference>
<dbReference type="FunFam" id="2.60.40.10:FF:000233">
    <property type="entry name" value="Myomesin 1"/>
    <property type="match status" value="1"/>
</dbReference>
<dbReference type="InterPro" id="IPR003599">
    <property type="entry name" value="Ig_sub"/>
</dbReference>
<evidence type="ECO:0000259" key="8">
    <source>
        <dbReference type="PROSITE" id="PS50835"/>
    </source>
</evidence>
<dbReference type="PRINTS" id="PR00014">
    <property type="entry name" value="FNTYPEIII"/>
</dbReference>